<evidence type="ECO:0000313" key="3">
    <source>
        <dbReference type="Proteomes" id="UP001151287"/>
    </source>
</evidence>
<accession>A0A9Q0CRA7</accession>
<feature type="domain" description="J" evidence="1">
    <location>
        <begin position="71"/>
        <end position="133"/>
    </location>
</feature>
<dbReference type="OrthoDB" id="445556at2759"/>
<dbReference type="PANTHER" id="PTHR45432">
    <property type="entry name" value="CHAPERONE PROTEIN DNAJ 11, CHLOROPLASTIC-LIKE"/>
    <property type="match status" value="1"/>
</dbReference>
<dbReference type="SMART" id="SM00271">
    <property type="entry name" value="DnaJ"/>
    <property type="match status" value="1"/>
</dbReference>
<evidence type="ECO:0000259" key="1">
    <source>
        <dbReference type="PROSITE" id="PS50076"/>
    </source>
</evidence>
<protein>
    <recommendedName>
        <fullName evidence="1">J domain-containing protein</fullName>
    </recommendedName>
</protein>
<dbReference type="AlphaFoldDB" id="A0A9Q0CRA7"/>
<name>A0A9Q0CRA7_9POAL</name>
<dbReference type="InterPro" id="IPR036869">
    <property type="entry name" value="J_dom_sf"/>
</dbReference>
<dbReference type="PANTHER" id="PTHR45432:SF2">
    <property type="entry name" value="CHAPERONE PROTEIN DNAJ 11, CHLOROPLASTIC"/>
    <property type="match status" value="1"/>
</dbReference>
<sequence>MKGNIQITHKYLSNKEKKNLLLLSMATTLTPLTSSQFVASRLPVSRRRHRSSVVAIAAVASPPATARGEKSLYEVLQVKERASVREIKAAYRAMAKRAHPDVAPVGSVDFLEVRQAYETLSDPQARARYDLEFNRVGLEVIGIGYGYGFGLRFSRSGQAGTRRWETDQCW</sequence>
<keyword evidence="3" id="KW-1185">Reference proteome</keyword>
<dbReference type="GO" id="GO:0005783">
    <property type="term" value="C:endoplasmic reticulum"/>
    <property type="evidence" value="ECO:0007669"/>
    <property type="project" value="UniProtKB-ARBA"/>
</dbReference>
<dbReference type="Pfam" id="PF00226">
    <property type="entry name" value="DnaJ"/>
    <property type="match status" value="1"/>
</dbReference>
<comment type="caution">
    <text evidence="2">The sequence shown here is derived from an EMBL/GenBank/DDBJ whole genome shotgun (WGS) entry which is preliminary data.</text>
</comment>
<dbReference type="CDD" id="cd06257">
    <property type="entry name" value="DnaJ"/>
    <property type="match status" value="1"/>
</dbReference>
<dbReference type="Gene3D" id="1.10.287.110">
    <property type="entry name" value="DnaJ domain"/>
    <property type="match status" value="1"/>
</dbReference>
<reference evidence="2" key="1">
    <citation type="journal article" date="2022" name="Cell">
        <title>Repeat-based holocentromeres influence genome architecture and karyotype evolution.</title>
        <authorList>
            <person name="Hofstatter P.G."/>
            <person name="Thangavel G."/>
            <person name="Lux T."/>
            <person name="Neumann P."/>
            <person name="Vondrak T."/>
            <person name="Novak P."/>
            <person name="Zhang M."/>
            <person name="Costa L."/>
            <person name="Castellani M."/>
            <person name="Scott A."/>
            <person name="Toegelov H."/>
            <person name="Fuchs J."/>
            <person name="Mata-Sucre Y."/>
            <person name="Dias Y."/>
            <person name="Vanzela A.L.L."/>
            <person name="Huettel B."/>
            <person name="Almeida C.C.S."/>
            <person name="Simkova H."/>
            <person name="Souza G."/>
            <person name="Pedrosa-Harand A."/>
            <person name="Macas J."/>
            <person name="Mayer K.F.X."/>
            <person name="Houben A."/>
            <person name="Marques A."/>
        </authorList>
    </citation>
    <scope>NUCLEOTIDE SEQUENCE</scope>
    <source>
        <strain evidence="2">RhyBre1mFocal</strain>
    </source>
</reference>
<dbReference type="PRINTS" id="PR00625">
    <property type="entry name" value="JDOMAIN"/>
</dbReference>
<dbReference type="EMBL" id="JAMQYH010000002">
    <property type="protein sequence ID" value="KAJ1698708.1"/>
    <property type="molecule type" value="Genomic_DNA"/>
</dbReference>
<gene>
    <name evidence="2" type="ORF">LUZ63_007220</name>
</gene>
<evidence type="ECO:0000313" key="2">
    <source>
        <dbReference type="EMBL" id="KAJ1698708.1"/>
    </source>
</evidence>
<dbReference type="InterPro" id="IPR001623">
    <property type="entry name" value="DnaJ_domain"/>
</dbReference>
<dbReference type="Proteomes" id="UP001151287">
    <property type="component" value="Unassembled WGS sequence"/>
</dbReference>
<dbReference type="PROSITE" id="PS50076">
    <property type="entry name" value="DNAJ_2"/>
    <property type="match status" value="1"/>
</dbReference>
<proteinExistence type="predicted"/>
<dbReference type="SUPFAM" id="SSF46565">
    <property type="entry name" value="Chaperone J-domain"/>
    <property type="match status" value="1"/>
</dbReference>
<organism evidence="2 3">
    <name type="scientific">Rhynchospora breviuscula</name>
    <dbReference type="NCBI Taxonomy" id="2022672"/>
    <lineage>
        <taxon>Eukaryota</taxon>
        <taxon>Viridiplantae</taxon>
        <taxon>Streptophyta</taxon>
        <taxon>Embryophyta</taxon>
        <taxon>Tracheophyta</taxon>
        <taxon>Spermatophyta</taxon>
        <taxon>Magnoliopsida</taxon>
        <taxon>Liliopsida</taxon>
        <taxon>Poales</taxon>
        <taxon>Cyperaceae</taxon>
        <taxon>Cyperoideae</taxon>
        <taxon>Rhynchosporeae</taxon>
        <taxon>Rhynchospora</taxon>
    </lineage>
</organism>